<feature type="chain" id="PRO_5035903336" evidence="1">
    <location>
        <begin position="26"/>
        <end position="193"/>
    </location>
</feature>
<keyword evidence="1" id="KW-0732">Signal</keyword>
<protein>
    <submittedName>
        <fullName evidence="2">Uncharacterized protein</fullName>
    </submittedName>
</protein>
<feature type="signal peptide" evidence="1">
    <location>
        <begin position="1"/>
        <end position="25"/>
    </location>
</feature>
<evidence type="ECO:0000313" key="3">
    <source>
        <dbReference type="Proteomes" id="UP000678393"/>
    </source>
</evidence>
<comment type="caution">
    <text evidence="2">The sequence shown here is derived from an EMBL/GenBank/DDBJ whole genome shotgun (WGS) entry which is preliminary data.</text>
</comment>
<name>A0A8S3ZSU2_9EUPU</name>
<reference evidence="2" key="1">
    <citation type="submission" date="2021-04" db="EMBL/GenBank/DDBJ databases">
        <authorList>
            <consortium name="Molecular Ecology Group"/>
        </authorList>
    </citation>
    <scope>NUCLEOTIDE SEQUENCE</scope>
</reference>
<dbReference type="EMBL" id="CAJHNH020005479">
    <property type="protein sequence ID" value="CAG5132569.1"/>
    <property type="molecule type" value="Genomic_DNA"/>
</dbReference>
<dbReference type="AlphaFoldDB" id="A0A8S3ZSU2"/>
<feature type="non-terminal residue" evidence="2">
    <location>
        <position position="193"/>
    </location>
</feature>
<evidence type="ECO:0000313" key="2">
    <source>
        <dbReference type="EMBL" id="CAG5132569.1"/>
    </source>
</evidence>
<keyword evidence="3" id="KW-1185">Reference proteome</keyword>
<feature type="non-terminal residue" evidence="2">
    <location>
        <position position="1"/>
    </location>
</feature>
<dbReference type="Proteomes" id="UP000678393">
    <property type="component" value="Unassembled WGS sequence"/>
</dbReference>
<accession>A0A8S3ZSU2</accession>
<sequence>EVRAIMNRILLLLCVFLNCAQFSEVKDNETLIYYWDVHHKIYYYCQFGTKEQIKLNFERQCFRRNKHMQHVLPDGTITFPYVAYGSDVGFVLKCRDIPHVKLHNCSKMLYTTCKYTCPGGSAARDITCELRGPQDNVTAQWSVSQPCRDIPGHFMQPVTQLTLLPGNSREKYNIDTVSSVETTRVTVLFAATN</sequence>
<organism evidence="2 3">
    <name type="scientific">Candidula unifasciata</name>
    <dbReference type="NCBI Taxonomy" id="100452"/>
    <lineage>
        <taxon>Eukaryota</taxon>
        <taxon>Metazoa</taxon>
        <taxon>Spiralia</taxon>
        <taxon>Lophotrochozoa</taxon>
        <taxon>Mollusca</taxon>
        <taxon>Gastropoda</taxon>
        <taxon>Heterobranchia</taxon>
        <taxon>Euthyneura</taxon>
        <taxon>Panpulmonata</taxon>
        <taxon>Eupulmonata</taxon>
        <taxon>Stylommatophora</taxon>
        <taxon>Helicina</taxon>
        <taxon>Helicoidea</taxon>
        <taxon>Geomitridae</taxon>
        <taxon>Candidula</taxon>
    </lineage>
</organism>
<proteinExistence type="predicted"/>
<evidence type="ECO:0000256" key="1">
    <source>
        <dbReference type="SAM" id="SignalP"/>
    </source>
</evidence>
<gene>
    <name evidence="2" type="ORF">CUNI_LOCUS18127</name>
</gene>